<dbReference type="Proteomes" id="UP001519887">
    <property type="component" value="Unassembled WGS sequence"/>
</dbReference>
<keyword evidence="4" id="KW-1185">Reference proteome</keyword>
<dbReference type="Pfam" id="PF00395">
    <property type="entry name" value="SLH"/>
    <property type="match status" value="1"/>
</dbReference>
<dbReference type="PROSITE" id="PS51272">
    <property type="entry name" value="SLH"/>
    <property type="match status" value="1"/>
</dbReference>
<protein>
    <submittedName>
        <fullName evidence="3">S-layer homology domain-containing protein</fullName>
    </submittedName>
</protein>
<feature type="domain" description="SLH" evidence="2">
    <location>
        <begin position="67"/>
        <end position="127"/>
    </location>
</feature>
<reference evidence="3 4" key="1">
    <citation type="submission" date="2021-07" db="EMBL/GenBank/DDBJ databases">
        <title>Paenibacillus radiodurans sp. nov., isolated from the southeastern edge of Tengger Desert.</title>
        <authorList>
            <person name="Zhang G."/>
        </authorList>
    </citation>
    <scope>NUCLEOTIDE SEQUENCE [LARGE SCALE GENOMIC DNA]</scope>
    <source>
        <strain evidence="3 4">CCM 7311</strain>
    </source>
</reference>
<proteinExistence type="predicted"/>
<feature type="signal peptide" evidence="1">
    <location>
        <begin position="1"/>
        <end position="24"/>
    </location>
</feature>
<comment type="caution">
    <text evidence="3">The sequence shown here is derived from an EMBL/GenBank/DDBJ whole genome shotgun (WGS) entry which is preliminary data.</text>
</comment>
<evidence type="ECO:0000313" key="3">
    <source>
        <dbReference type="EMBL" id="MBW7457791.1"/>
    </source>
</evidence>
<organism evidence="3 4">
    <name type="scientific">Paenibacillus sepulcri</name>
    <dbReference type="NCBI Taxonomy" id="359917"/>
    <lineage>
        <taxon>Bacteria</taxon>
        <taxon>Bacillati</taxon>
        <taxon>Bacillota</taxon>
        <taxon>Bacilli</taxon>
        <taxon>Bacillales</taxon>
        <taxon>Paenibacillaceae</taxon>
        <taxon>Paenibacillus</taxon>
    </lineage>
</organism>
<evidence type="ECO:0000256" key="1">
    <source>
        <dbReference type="SAM" id="SignalP"/>
    </source>
</evidence>
<name>A0ABS7CA89_9BACL</name>
<keyword evidence="1" id="KW-0732">Signal</keyword>
<dbReference type="EMBL" id="JAHZIK010000963">
    <property type="protein sequence ID" value="MBW7457791.1"/>
    <property type="molecule type" value="Genomic_DNA"/>
</dbReference>
<feature type="chain" id="PRO_5046739844" evidence="1">
    <location>
        <begin position="25"/>
        <end position="156"/>
    </location>
</feature>
<evidence type="ECO:0000259" key="2">
    <source>
        <dbReference type="PROSITE" id="PS51272"/>
    </source>
</evidence>
<accession>A0ABS7CA89</accession>
<feature type="non-terminal residue" evidence="3">
    <location>
        <position position="156"/>
    </location>
</feature>
<evidence type="ECO:0000313" key="4">
    <source>
        <dbReference type="Proteomes" id="UP001519887"/>
    </source>
</evidence>
<sequence length="156" mass="16109">MSLLLAVPLSSAAAGAAASPLAPAVDQTGNYSLFLQEKFDLTIGDSTTKGELLQDLALILNYKPTADAVTFSDLSPSSPYYEAAAALSQQGIVSGPAIHPDEPVGGFQAVFIALKAAGLKELAYTYPEAKTAAALNKLHLKPDAFQSETAAQEIAA</sequence>
<gene>
    <name evidence="3" type="ORF">K0U00_27495</name>
</gene>
<dbReference type="InterPro" id="IPR001119">
    <property type="entry name" value="SLH_dom"/>
</dbReference>